<sequence length="84" mass="9010">MQAPTAAGASRLLSPSTIQTLSVSLELQKVTPEADPSNLLPSPRSSGFDALSVKVSPFSPLFLGISCFGERKWLELIKGFDLVY</sequence>
<evidence type="ECO:0000313" key="1">
    <source>
        <dbReference type="EMBL" id="KAJ8457849.1"/>
    </source>
</evidence>
<dbReference type="Proteomes" id="UP001222027">
    <property type="component" value="Unassembled WGS sequence"/>
</dbReference>
<reference evidence="1 2" key="1">
    <citation type="submission" date="2022-12" db="EMBL/GenBank/DDBJ databases">
        <title>Chromosome-scale assembly of the Ensete ventricosum genome.</title>
        <authorList>
            <person name="Dussert Y."/>
            <person name="Stocks J."/>
            <person name="Wendawek A."/>
            <person name="Woldeyes F."/>
            <person name="Nichols R.A."/>
            <person name="Borrell J.S."/>
        </authorList>
    </citation>
    <scope>NUCLEOTIDE SEQUENCE [LARGE SCALE GENOMIC DNA]</scope>
    <source>
        <strain evidence="2">cv. Maze</strain>
        <tissue evidence="1">Seeds</tissue>
    </source>
</reference>
<keyword evidence="2" id="KW-1185">Reference proteome</keyword>
<evidence type="ECO:0000313" key="2">
    <source>
        <dbReference type="Proteomes" id="UP001222027"/>
    </source>
</evidence>
<gene>
    <name evidence="1" type="ORF">OPV22_030775</name>
</gene>
<name>A0AAV8PML4_ENSVE</name>
<protein>
    <submittedName>
        <fullName evidence="1">Uncharacterized protein</fullName>
    </submittedName>
</protein>
<comment type="caution">
    <text evidence="1">The sequence shown here is derived from an EMBL/GenBank/DDBJ whole genome shotgun (WGS) entry which is preliminary data.</text>
</comment>
<dbReference type="EMBL" id="JAQQAF010000009">
    <property type="protein sequence ID" value="KAJ8457849.1"/>
    <property type="molecule type" value="Genomic_DNA"/>
</dbReference>
<proteinExistence type="predicted"/>
<dbReference type="AlphaFoldDB" id="A0AAV8PML4"/>
<organism evidence="1 2">
    <name type="scientific">Ensete ventricosum</name>
    <name type="common">Abyssinian banana</name>
    <name type="synonym">Musa ensete</name>
    <dbReference type="NCBI Taxonomy" id="4639"/>
    <lineage>
        <taxon>Eukaryota</taxon>
        <taxon>Viridiplantae</taxon>
        <taxon>Streptophyta</taxon>
        <taxon>Embryophyta</taxon>
        <taxon>Tracheophyta</taxon>
        <taxon>Spermatophyta</taxon>
        <taxon>Magnoliopsida</taxon>
        <taxon>Liliopsida</taxon>
        <taxon>Zingiberales</taxon>
        <taxon>Musaceae</taxon>
        <taxon>Ensete</taxon>
    </lineage>
</organism>
<accession>A0AAV8PML4</accession>